<sequence>MNLSSKSILIVDRGLYSFMAEFMARYFGSVYYHNPASASYPEAAVSIIGQGLKGVTWVEHEEDAIDKVDIIWYPDCMDGRHQVFLRSKGYKVAGSGHGERMELDKIFFLDQLEEAGLPIPKTYRAEGLDDVWEHVRDRGECYMKCADKYRSDWETTAHRNKHQTEIFLNSKRQIMGIKRASEIEILIQDPVRSACEIGIDGFRLNGKMATPVAIGYEIKDKGIIERIVPEIPKVLRPTLDALSPVYDKLGYQGAYSDENRITSGGKVYTIDETCRCGSPPSAVLCEMYGEAYAQAIWSLAHGEMPDLSGYEHEYGAEIVLDSKWHACEEIFIPVPKGLEQWLKLKNHVGKSGRYYCIPNDNDGIFGSIVAVGASMEEVTKLVMERVEQLEIFKLEYDRGLFDKAGEAIKEGARFGIFF</sequence>
<protein>
    <recommendedName>
        <fullName evidence="3">ATP-grasp domain-containing protein</fullName>
    </recommendedName>
</protein>
<keyword evidence="2" id="KW-1185">Reference proteome</keyword>
<comment type="caution">
    <text evidence="1">The sequence shown here is derived from an EMBL/GenBank/DDBJ whole genome shotgun (WGS) entry which is preliminary data.</text>
</comment>
<dbReference type="Proteomes" id="UP000798046">
    <property type="component" value="Unassembled WGS sequence"/>
</dbReference>
<proteinExistence type="predicted"/>
<dbReference type="EMBL" id="VZRA01000004">
    <property type="protein sequence ID" value="KAB0668935.1"/>
    <property type="molecule type" value="Genomic_DNA"/>
</dbReference>
<dbReference type="SUPFAM" id="SSF56059">
    <property type="entry name" value="Glutathione synthetase ATP-binding domain-like"/>
    <property type="match status" value="1"/>
</dbReference>
<evidence type="ECO:0000313" key="1">
    <source>
        <dbReference type="EMBL" id="KAB0668935.1"/>
    </source>
</evidence>
<organism evidence="1 2">
    <name type="scientific">Oryzomonas sagensis</name>
    <dbReference type="NCBI Taxonomy" id="2603857"/>
    <lineage>
        <taxon>Bacteria</taxon>
        <taxon>Pseudomonadati</taxon>
        <taxon>Thermodesulfobacteriota</taxon>
        <taxon>Desulfuromonadia</taxon>
        <taxon>Geobacterales</taxon>
        <taxon>Geobacteraceae</taxon>
        <taxon>Oryzomonas</taxon>
    </lineage>
</organism>
<evidence type="ECO:0008006" key="3">
    <source>
        <dbReference type="Google" id="ProtNLM"/>
    </source>
</evidence>
<name>A0ABQ6TKZ0_9BACT</name>
<gene>
    <name evidence="1" type="ORF">F6V30_13945</name>
</gene>
<evidence type="ECO:0000313" key="2">
    <source>
        <dbReference type="Proteomes" id="UP000798046"/>
    </source>
</evidence>
<reference evidence="1 2" key="1">
    <citation type="journal article" date="2020" name="Microorganisms">
        <title>Description of Three Novel Members in the Family Geobacteraceae, Oryzomonas japonicum gen. nov., sp. nov., Oryzomonas sagensis sp. nov., and Oryzomonas ruber sp. nov.</title>
        <authorList>
            <person name="Xu Z."/>
            <person name="Masuda Y."/>
            <person name="Hayakawa C."/>
            <person name="Ushijima N."/>
            <person name="Kawano K."/>
            <person name="Shiratori Y."/>
            <person name="Senoo K."/>
            <person name="Itoh H."/>
        </authorList>
    </citation>
    <scope>NUCLEOTIDE SEQUENCE [LARGE SCALE GENOMIC DNA]</scope>
    <source>
        <strain evidence="1 2">Red100</strain>
    </source>
</reference>
<dbReference type="RefSeq" id="WP_151157571.1">
    <property type="nucleotide sequence ID" value="NZ_VZRA01000004.1"/>
</dbReference>
<accession>A0ABQ6TKZ0</accession>